<accession>A0A0K1NJS0</accession>
<proteinExistence type="predicted"/>
<evidence type="ECO:0000313" key="2">
    <source>
        <dbReference type="EMBL" id="QUB86960.1"/>
    </source>
</evidence>
<dbReference type="RefSeq" id="WP_025079269.1">
    <property type="nucleotide sequence ID" value="NZ_BAKO01000081.1"/>
</dbReference>
<dbReference type="KEGG" id="pfus:ADJ77_05895"/>
<dbReference type="OrthoDB" id="1274094at2"/>
<evidence type="ECO:0000313" key="1">
    <source>
        <dbReference type="EMBL" id="AKU69329.1"/>
    </source>
</evidence>
<reference evidence="1 3" key="1">
    <citation type="submission" date="2015-07" db="EMBL/GenBank/DDBJ databases">
        <authorList>
            <person name="Noorani M."/>
        </authorList>
    </citation>
    <scope>NUCLEOTIDE SEQUENCE [LARGE SCALE GENOMIC DNA]</scope>
    <source>
        <strain evidence="1 3">W1435</strain>
    </source>
</reference>
<dbReference type="AlphaFoldDB" id="A0A0K1NJS0"/>
<evidence type="ECO:0000313" key="4">
    <source>
        <dbReference type="Proteomes" id="UP000682005"/>
    </source>
</evidence>
<dbReference type="EMBL" id="CP072370">
    <property type="protein sequence ID" value="QUB86960.1"/>
    <property type="molecule type" value="Genomic_DNA"/>
</dbReference>
<sequence>MKKLIMLSIILTGINSCSVPDNSSNTRAKIGKQMETTSEKIDTLLFQMNRGNNNEYMYRTGQWQVLQRYMSDNNVYYYYERKLKDGELVEEYRRFFSSGKLNVRGFSYKNHGFPIGVWSEYNEDGILIREIDKDEPFKNYPWNEVRLFMEKEYHVDFFDKHTIVHRYLDKTSTPVYDICWRSKNDVFKNVIIDINTRKVIKEEDFKAQK</sequence>
<reference evidence="2 4" key="2">
    <citation type="submission" date="2021-03" db="EMBL/GenBank/DDBJ databases">
        <title>Human Oral Microbial Genomes.</title>
        <authorList>
            <person name="Johnston C.D."/>
            <person name="Chen T."/>
            <person name="Dewhirst F.E."/>
        </authorList>
    </citation>
    <scope>NUCLEOTIDE SEQUENCE [LARGE SCALE GENOMIC DNA]</scope>
    <source>
        <strain evidence="2 4">W1435</strain>
    </source>
</reference>
<keyword evidence="4" id="KW-1185">Reference proteome</keyword>
<dbReference type="Proteomes" id="UP000682005">
    <property type="component" value="Chromosome 1"/>
</dbReference>
<evidence type="ECO:0000313" key="3">
    <source>
        <dbReference type="Proteomes" id="UP000060345"/>
    </source>
</evidence>
<gene>
    <name evidence="1" type="ORF">ADJ77_05895</name>
    <name evidence="2" type="ORF">J5A51_05615</name>
</gene>
<organism evidence="1 3">
    <name type="scientific">Prevotella fusca JCM 17724</name>
    <dbReference type="NCBI Taxonomy" id="1236517"/>
    <lineage>
        <taxon>Bacteria</taxon>
        <taxon>Pseudomonadati</taxon>
        <taxon>Bacteroidota</taxon>
        <taxon>Bacteroidia</taxon>
        <taxon>Bacteroidales</taxon>
        <taxon>Prevotellaceae</taxon>
        <taxon>Prevotella</taxon>
    </lineage>
</organism>
<dbReference type="EMBL" id="CP012074">
    <property type="protein sequence ID" value="AKU69329.1"/>
    <property type="molecule type" value="Genomic_DNA"/>
</dbReference>
<dbReference type="Proteomes" id="UP000060345">
    <property type="component" value="Chromosome 1"/>
</dbReference>
<protein>
    <submittedName>
        <fullName evidence="1">Uncharacterized protein</fullName>
    </submittedName>
</protein>
<name>A0A0K1NJS0_9BACT</name>
<dbReference type="STRING" id="1236517.ADJ77_05895"/>